<dbReference type="PROSITE" id="PS51808">
    <property type="entry name" value="CHCH"/>
    <property type="match status" value="1"/>
</dbReference>
<feature type="compositionally biased region" description="Pro residues" evidence="1">
    <location>
        <begin position="31"/>
        <end position="45"/>
    </location>
</feature>
<evidence type="ECO:0000313" key="3">
    <source>
        <dbReference type="Proteomes" id="UP001489004"/>
    </source>
</evidence>
<organism evidence="2 3">
    <name type="scientific">[Myrmecia] bisecta</name>
    <dbReference type="NCBI Taxonomy" id="41462"/>
    <lineage>
        <taxon>Eukaryota</taxon>
        <taxon>Viridiplantae</taxon>
        <taxon>Chlorophyta</taxon>
        <taxon>core chlorophytes</taxon>
        <taxon>Trebouxiophyceae</taxon>
        <taxon>Trebouxiales</taxon>
        <taxon>Trebouxiaceae</taxon>
        <taxon>Myrmecia</taxon>
    </lineage>
</organism>
<dbReference type="InterPro" id="IPR055304">
    <property type="entry name" value="CHCHD2/10-like"/>
</dbReference>
<dbReference type="PANTHER" id="PTHR13523:SF2">
    <property type="entry name" value="COILED-COIL-HELIX-COILED-COIL-HELIX DOMAIN CONTAINING 2, ISOFORM A-RELATED"/>
    <property type="match status" value="1"/>
</dbReference>
<name>A0AAW1PAT9_9CHLO</name>
<feature type="region of interest" description="Disordered" evidence="1">
    <location>
        <begin position="78"/>
        <end position="99"/>
    </location>
</feature>
<dbReference type="AlphaFoldDB" id="A0AAW1PAT9"/>
<dbReference type="EMBL" id="JALJOR010000016">
    <property type="protein sequence ID" value="KAK9805152.1"/>
    <property type="molecule type" value="Genomic_DNA"/>
</dbReference>
<protein>
    <recommendedName>
        <fullName evidence="4">CHCH domain-containing protein</fullName>
    </recommendedName>
</protein>
<gene>
    <name evidence="2" type="ORF">WJX72_002443</name>
</gene>
<feature type="region of interest" description="Disordered" evidence="1">
    <location>
        <begin position="1"/>
        <end position="58"/>
    </location>
</feature>
<reference evidence="2 3" key="1">
    <citation type="journal article" date="2024" name="Nat. Commun.">
        <title>Phylogenomics reveals the evolutionary origins of lichenization in chlorophyte algae.</title>
        <authorList>
            <person name="Puginier C."/>
            <person name="Libourel C."/>
            <person name="Otte J."/>
            <person name="Skaloud P."/>
            <person name="Haon M."/>
            <person name="Grisel S."/>
            <person name="Petersen M."/>
            <person name="Berrin J.G."/>
            <person name="Delaux P.M."/>
            <person name="Dal Grande F."/>
            <person name="Keller J."/>
        </authorList>
    </citation>
    <scope>NUCLEOTIDE SEQUENCE [LARGE SCALE GENOMIC DNA]</scope>
    <source>
        <strain evidence="2 3">SAG 2043</strain>
    </source>
</reference>
<feature type="compositionally biased region" description="Gly residues" evidence="1">
    <location>
        <begin position="46"/>
        <end position="58"/>
    </location>
</feature>
<dbReference type="GO" id="GO:0007005">
    <property type="term" value="P:mitochondrion organization"/>
    <property type="evidence" value="ECO:0007669"/>
    <property type="project" value="InterPro"/>
</dbReference>
<evidence type="ECO:0000313" key="2">
    <source>
        <dbReference type="EMBL" id="KAK9805152.1"/>
    </source>
</evidence>
<dbReference type="SUPFAM" id="SSF47072">
    <property type="entry name" value="Cysteine alpha-hairpin motif"/>
    <property type="match status" value="1"/>
</dbReference>
<proteinExistence type="predicted"/>
<dbReference type="InterPro" id="IPR009069">
    <property type="entry name" value="Cys_alpha_HP_mot_SF"/>
</dbReference>
<dbReference type="PANTHER" id="PTHR13523">
    <property type="entry name" value="COILED-COIL-HELIX-COILED-COIL-HELIX DOMAIN CONTAINING 2/NUR77"/>
    <property type="match status" value="1"/>
</dbReference>
<dbReference type="GO" id="GO:0005739">
    <property type="term" value="C:mitochondrion"/>
    <property type="evidence" value="ECO:0007669"/>
    <property type="project" value="TreeGrafter"/>
</dbReference>
<sequence>MPRRSGRASAPRPRAPSPPPPQSRQHTTQAHPPPPAPHHAPPPPAMGGGGGMLSGLGGMVAQGMALGTGSALAHRAIDSVFSSSHPEPQQAQQAAQQLVQENAPCSRQAKSFADCMSETNADMGACQYYFDTLQQCRLNLPQ</sequence>
<dbReference type="GO" id="GO:0005634">
    <property type="term" value="C:nucleus"/>
    <property type="evidence" value="ECO:0007669"/>
    <property type="project" value="TreeGrafter"/>
</dbReference>
<evidence type="ECO:0008006" key="4">
    <source>
        <dbReference type="Google" id="ProtNLM"/>
    </source>
</evidence>
<dbReference type="Proteomes" id="UP001489004">
    <property type="component" value="Unassembled WGS sequence"/>
</dbReference>
<evidence type="ECO:0000256" key="1">
    <source>
        <dbReference type="SAM" id="MobiDB-lite"/>
    </source>
</evidence>
<comment type="caution">
    <text evidence="2">The sequence shown here is derived from an EMBL/GenBank/DDBJ whole genome shotgun (WGS) entry which is preliminary data.</text>
</comment>
<feature type="compositionally biased region" description="Pro residues" evidence="1">
    <location>
        <begin position="13"/>
        <end position="22"/>
    </location>
</feature>
<accession>A0AAW1PAT9</accession>
<keyword evidence="3" id="KW-1185">Reference proteome</keyword>